<accession>A0A8H7DNL3</accession>
<dbReference type="Pfam" id="PF13917">
    <property type="entry name" value="zf-CCHC_3"/>
    <property type="match status" value="1"/>
</dbReference>
<dbReference type="OrthoDB" id="437973at2759"/>
<name>A0A8H7DNL3_PLEOS</name>
<dbReference type="GeneID" id="59380551"/>
<evidence type="ECO:0000313" key="2">
    <source>
        <dbReference type="Proteomes" id="UP000623687"/>
    </source>
</evidence>
<proteinExistence type="predicted"/>
<comment type="caution">
    <text evidence="1">The sequence shown here is derived from an EMBL/GenBank/DDBJ whole genome shotgun (WGS) entry which is preliminary data.</text>
</comment>
<gene>
    <name evidence="1" type="ORF">PC9H_010733</name>
</gene>
<dbReference type="RefSeq" id="XP_036627609.1">
    <property type="nucleotide sequence ID" value="XM_036780226.1"/>
</dbReference>
<dbReference type="AlphaFoldDB" id="A0A8H7DNL3"/>
<dbReference type="Proteomes" id="UP000623687">
    <property type="component" value="Unassembled WGS sequence"/>
</dbReference>
<organism evidence="1 2">
    <name type="scientific">Pleurotus ostreatus</name>
    <name type="common">Oyster mushroom</name>
    <name type="synonym">White-rot fungus</name>
    <dbReference type="NCBI Taxonomy" id="5322"/>
    <lineage>
        <taxon>Eukaryota</taxon>
        <taxon>Fungi</taxon>
        <taxon>Dikarya</taxon>
        <taxon>Basidiomycota</taxon>
        <taxon>Agaricomycotina</taxon>
        <taxon>Agaricomycetes</taxon>
        <taxon>Agaricomycetidae</taxon>
        <taxon>Agaricales</taxon>
        <taxon>Pleurotineae</taxon>
        <taxon>Pleurotaceae</taxon>
        <taxon>Pleurotus</taxon>
    </lineage>
</organism>
<evidence type="ECO:0000313" key="1">
    <source>
        <dbReference type="EMBL" id="KAF7422577.1"/>
    </source>
</evidence>
<dbReference type="VEuPathDB" id="FungiDB:PC9H_010733"/>
<keyword evidence="2" id="KW-1185">Reference proteome</keyword>
<dbReference type="EMBL" id="JACETU010000008">
    <property type="protein sequence ID" value="KAF7422577.1"/>
    <property type="molecule type" value="Genomic_DNA"/>
</dbReference>
<reference evidence="1" key="1">
    <citation type="submission" date="2019-07" db="EMBL/GenBank/DDBJ databases">
        <authorList>
            <person name="Palmer J.M."/>
        </authorList>
    </citation>
    <scope>NUCLEOTIDE SEQUENCE</scope>
    <source>
        <strain evidence="1">PC9</strain>
    </source>
</reference>
<protein>
    <submittedName>
        <fullName evidence="1">Uncharacterized protein</fullName>
    </submittedName>
</protein>
<sequence>MSEVSPNWQAESHILAALLAHSALTSIGHFIYQCKSTRPYVSRPSRTKLLEKPALLAKLNASAKTVAEVPEEFKTKSGTANKILEAKEKEREKEAGPSKKKARRVISAPDSFEAASLELVAHIVASLDDCKDDKREYRRSILPALKARSLVCWASNDISRPRIFHTFSIELRMARDETEILPGLSFLHFTAPHLFKYIIDLAINWANDTPDTPTWIPDNLHRFVNPRSLSLTNLLVVGPTLPVSFASGIMGSIAEAPLQKFGLAC</sequence>